<dbReference type="RefSeq" id="XP_020851005.1">
    <property type="nucleotide sequence ID" value="XM_020995346.1"/>
</dbReference>
<feature type="region of interest" description="Disordered" evidence="2">
    <location>
        <begin position="87"/>
        <end position="127"/>
    </location>
</feature>
<evidence type="ECO:0000256" key="1">
    <source>
        <dbReference type="SAM" id="Coils"/>
    </source>
</evidence>
<accession>A0A6P5KYJ4</accession>
<dbReference type="GO" id="GO:0045104">
    <property type="term" value="P:intermediate filament cytoskeleton organization"/>
    <property type="evidence" value="ECO:0007669"/>
    <property type="project" value="InterPro"/>
</dbReference>
<reference evidence="4" key="1">
    <citation type="submission" date="2025-08" db="UniProtKB">
        <authorList>
            <consortium name="RefSeq"/>
        </authorList>
    </citation>
    <scope>IDENTIFICATION</scope>
    <source>
        <tissue evidence="4">Spleen</tissue>
    </source>
</reference>
<dbReference type="CDD" id="cd00176">
    <property type="entry name" value="SPEC"/>
    <property type="match status" value="4"/>
</dbReference>
<dbReference type="PANTHER" id="PTHR23169">
    <property type="entry name" value="ENVOPLAKIN"/>
    <property type="match status" value="1"/>
</dbReference>
<gene>
    <name evidence="4" type="primary">LOC110214423</name>
</gene>
<name>A0A6P5KYJ4_PHACI</name>
<evidence type="ECO:0000313" key="3">
    <source>
        <dbReference type="Proteomes" id="UP000515140"/>
    </source>
</evidence>
<feature type="region of interest" description="Disordered" evidence="2">
    <location>
        <begin position="247"/>
        <end position="267"/>
    </location>
</feature>
<feature type="region of interest" description="Disordered" evidence="2">
    <location>
        <begin position="942"/>
        <end position="963"/>
    </location>
</feature>
<dbReference type="SUPFAM" id="SSF46966">
    <property type="entry name" value="Spectrin repeat"/>
    <property type="match status" value="10"/>
</dbReference>
<dbReference type="SMART" id="SM00150">
    <property type="entry name" value="SPEC"/>
    <property type="match status" value="10"/>
</dbReference>
<dbReference type="PANTHER" id="PTHR23169:SF33">
    <property type="entry name" value="MICROTUBULE-ACTIN CROSS-LINKING FACTOR 1, ISOFORMS 1_2_3_5"/>
    <property type="match status" value="1"/>
</dbReference>
<dbReference type="InterPro" id="IPR002017">
    <property type="entry name" value="Spectrin_repeat"/>
</dbReference>
<evidence type="ECO:0000256" key="2">
    <source>
        <dbReference type="SAM" id="MobiDB-lite"/>
    </source>
</evidence>
<feature type="compositionally biased region" description="Low complexity" evidence="2">
    <location>
        <begin position="177"/>
        <end position="189"/>
    </location>
</feature>
<keyword evidence="3" id="KW-1185">Reference proteome</keyword>
<dbReference type="GO" id="GO:0016020">
    <property type="term" value="C:membrane"/>
    <property type="evidence" value="ECO:0007669"/>
    <property type="project" value="TreeGrafter"/>
</dbReference>
<feature type="compositionally biased region" description="Gly residues" evidence="2">
    <location>
        <begin position="91"/>
        <end position="106"/>
    </location>
</feature>
<dbReference type="InterPro" id="IPR018159">
    <property type="entry name" value="Spectrin/alpha-actinin"/>
</dbReference>
<feature type="compositionally biased region" description="Pro residues" evidence="2">
    <location>
        <begin position="950"/>
        <end position="961"/>
    </location>
</feature>
<evidence type="ECO:0000313" key="4">
    <source>
        <dbReference type="RefSeq" id="XP_020851005.1"/>
    </source>
</evidence>
<dbReference type="GO" id="GO:0005198">
    <property type="term" value="F:structural molecule activity"/>
    <property type="evidence" value="ECO:0007669"/>
    <property type="project" value="TreeGrafter"/>
</dbReference>
<feature type="region of interest" description="Disordered" evidence="2">
    <location>
        <begin position="1"/>
        <end position="20"/>
    </location>
</feature>
<feature type="compositionally biased region" description="Polar residues" evidence="2">
    <location>
        <begin position="7"/>
        <end position="20"/>
    </location>
</feature>
<sequence length="1498" mass="166523">MSAPVEAQSSGCSSPLPSADRSWTQSEWQAWYLDVRAQVSSLRCGLEVLEQQLPQPLAGSYTPLKTAMGNPASRPSCLGEKGHRSEEFLKGQGGSTGPGPGPGSGAGLCHPPIPPPPAAPLSPGSPWAWRAHSTREVTEVTEVTETVVTEIVEVTRYPGGRQPTVTRTVTMLSESAGPLAPAPQWAALPPAEPPEPPDSLQSWLDDMEELQSGQGPPAAEVKVANAQLQEQKLLKRLLEEGRPRMERLLQDSQEQPTEGGQSEERETLTRLQKQWDQLTQKAEARWRLLEQLVPAARSFQAARDTFVAWLSPVERLLAQLWWEEPGTGPLRGALEQVQGLCEEVRQKSSDMEIVRETGQRLLELVVGEEAQLVREQLEELRVRLLLAGQSGAHIRLRLEQTLEAATRLRPSGEPPPPAAWLGRLEQAWAADEPGEQEDREQLRKAIEEELGRLDMLGKRVEELNGVTLEASALQAQLGQHKLLAAELLQQQELRTRLLGLLGAGIPSLCPSEEKEQLEEELELLRSRAQEVQQNSTAGVLCRERALSLLAQFAEAQGELAPWLEEAQDIVAHLNPHAAAGSPESCREQQELLQHLREAIAEHRPLVGKLQRVFMQLKDLNPGHSTPFQEAWRAAEEELGALRARVDSVAATLGQTVPQYTQLSERLARLAEQLEQLARRVENVGTVRADAQRIREQLREQSLLLNELEPVGAALDTARARAQELGAGVTGTLDESPEAGLGPRVLQAEADRLWDRWSGMQAAAQERANWLRVVLALAEQFWQGLADLATSLADTQHLVLHMEDAGPEPEGIRSRLSAMQALREEVDGLQSELDALGALGLELLSACGDGDRPEVTRSMDELYASWHSLSRVWTERHRHLEEQLQDALSYQEAMQRLLAWLEGAELRLGQDFRVGGTLELAKQQLEELKDFKRELYQSRVEVESLRHRPAPGGPEDPSPPPLLGDFRLRWDHLEQETGSRQQQLEAALLGLGQLQPQLEELVQWLGHTAEQLQGAPAVVSLDLPSCEIELAKLQVLQNDVLSRAQTVQSVSEAAQGLLQAGLGEAEAGLRAALQTLDQRWEAVQGESRSRQLQLENSRAQLQDVELGMAELLQWLEQVDLGLVLIKPSWGPPDPPQERLARHLELCRELEQKQPEYEGLRQRLGRLLPPQPLSGPRPPPRPVGTEHSLRLLEQTWERVAARAQERKVWLSEGLALTTEFHQRLQALLRWGARVEEHLGSLPPPSLVLDTVLAQLQEHKVLAQEVAVQGEKLGALEVVAGRLRGFSPEQDCALIQSLVLSTQERLGRAIQRIGDRGTALEEARRRAKQFTESRQLLLDWLDEVEPTLMLPGDVALSQEEIKEQLSQHKEFQRELRGKRPVFEATLRGGRALREGALFLMMLHPLTCCWLSSGAVGRVSAALLWTDSMPWKRPCSSQATLQMPCLHSWIGCTRLSPSWQRRDLWQGIVIWSTVSWTNTRCSRRSWAEERAVSASLGAPSGS</sequence>
<dbReference type="Gene3D" id="1.20.58.60">
    <property type="match status" value="9"/>
</dbReference>
<dbReference type="Proteomes" id="UP000515140">
    <property type="component" value="Unplaced"/>
</dbReference>
<proteinExistence type="predicted"/>
<dbReference type="GO" id="GO:0005737">
    <property type="term" value="C:cytoplasm"/>
    <property type="evidence" value="ECO:0007669"/>
    <property type="project" value="TreeGrafter"/>
</dbReference>
<keyword evidence="1" id="KW-0175">Coiled coil</keyword>
<dbReference type="GeneID" id="110214423"/>
<organism evidence="3 4">
    <name type="scientific">Phascolarctos cinereus</name>
    <name type="common">Koala</name>
    <dbReference type="NCBI Taxonomy" id="38626"/>
    <lineage>
        <taxon>Eukaryota</taxon>
        <taxon>Metazoa</taxon>
        <taxon>Chordata</taxon>
        <taxon>Craniata</taxon>
        <taxon>Vertebrata</taxon>
        <taxon>Euteleostomi</taxon>
        <taxon>Mammalia</taxon>
        <taxon>Metatheria</taxon>
        <taxon>Diprotodontia</taxon>
        <taxon>Phascolarctidae</taxon>
        <taxon>Phascolarctos</taxon>
    </lineage>
</organism>
<feature type="coiled-coil region" evidence="1">
    <location>
        <begin position="659"/>
        <end position="686"/>
    </location>
</feature>
<dbReference type="InterPro" id="IPR043197">
    <property type="entry name" value="Plakin"/>
</dbReference>
<feature type="compositionally biased region" description="Pro residues" evidence="2">
    <location>
        <begin position="111"/>
        <end position="120"/>
    </location>
</feature>
<feature type="region of interest" description="Disordered" evidence="2">
    <location>
        <begin position="177"/>
        <end position="202"/>
    </location>
</feature>
<protein>
    <submittedName>
        <fullName evidence="4">Dystonin-like isoform X2</fullName>
    </submittedName>
</protein>
<dbReference type="Pfam" id="PF00435">
    <property type="entry name" value="Spectrin"/>
    <property type="match status" value="2"/>
</dbReference>
<feature type="compositionally biased region" description="Polar residues" evidence="2">
    <location>
        <begin position="250"/>
        <end position="260"/>
    </location>
</feature>
<dbReference type="GO" id="GO:0005882">
    <property type="term" value="C:intermediate filament"/>
    <property type="evidence" value="ECO:0007669"/>
    <property type="project" value="TreeGrafter"/>
</dbReference>
<dbReference type="GO" id="GO:0042060">
    <property type="term" value="P:wound healing"/>
    <property type="evidence" value="ECO:0007669"/>
    <property type="project" value="TreeGrafter"/>
</dbReference>